<evidence type="ECO:0000313" key="5">
    <source>
        <dbReference type="EMBL" id="GMI24742.1"/>
    </source>
</evidence>
<dbReference type="SUPFAM" id="SSF52540">
    <property type="entry name" value="P-loop containing nucleoside triphosphate hydrolases"/>
    <property type="match status" value="1"/>
</dbReference>
<keyword evidence="2" id="KW-0547">Nucleotide-binding</keyword>
<dbReference type="PANTHER" id="PTHR10218:SF302">
    <property type="entry name" value="GUANINE NUCLEOTIDE-BINDING PROTEIN ALPHA-5 SUBUNIT"/>
    <property type="match status" value="1"/>
</dbReference>
<dbReference type="InterPro" id="IPR011025">
    <property type="entry name" value="GproteinA_insert"/>
</dbReference>
<dbReference type="EMBL" id="BRYB01002738">
    <property type="protein sequence ID" value="GMI24742.1"/>
    <property type="molecule type" value="Genomic_DNA"/>
</dbReference>
<dbReference type="Proteomes" id="UP001165060">
    <property type="component" value="Unassembled WGS sequence"/>
</dbReference>
<evidence type="ECO:0000256" key="2">
    <source>
        <dbReference type="ARBA" id="ARBA00022741"/>
    </source>
</evidence>
<dbReference type="SUPFAM" id="SSF47895">
    <property type="entry name" value="Transducin (alpha subunit), insertion domain"/>
    <property type="match status" value="1"/>
</dbReference>
<name>A0ABQ6MEQ5_9STRA</name>
<feature type="non-terminal residue" evidence="5">
    <location>
        <position position="1"/>
    </location>
</feature>
<proteinExistence type="predicted"/>
<evidence type="ECO:0008006" key="7">
    <source>
        <dbReference type="Google" id="ProtNLM"/>
    </source>
</evidence>
<keyword evidence="3" id="KW-0342">GTP-binding</keyword>
<evidence type="ECO:0000256" key="1">
    <source>
        <dbReference type="ARBA" id="ARBA00022723"/>
    </source>
</evidence>
<dbReference type="PRINTS" id="PR00318">
    <property type="entry name" value="GPROTEINA"/>
</dbReference>
<comment type="caution">
    <text evidence="5">The sequence shown here is derived from an EMBL/GenBank/DDBJ whole genome shotgun (WGS) entry which is preliminary data.</text>
</comment>
<dbReference type="InterPro" id="IPR001019">
    <property type="entry name" value="Gprotein_alpha_su"/>
</dbReference>
<evidence type="ECO:0000256" key="4">
    <source>
        <dbReference type="ARBA" id="ARBA00023224"/>
    </source>
</evidence>
<organism evidence="5 6">
    <name type="scientific">Tetraparma gracilis</name>
    <dbReference type="NCBI Taxonomy" id="2962635"/>
    <lineage>
        <taxon>Eukaryota</taxon>
        <taxon>Sar</taxon>
        <taxon>Stramenopiles</taxon>
        <taxon>Ochrophyta</taxon>
        <taxon>Bolidophyceae</taxon>
        <taxon>Parmales</taxon>
        <taxon>Triparmaceae</taxon>
        <taxon>Tetraparma</taxon>
    </lineage>
</organism>
<dbReference type="Gene3D" id="3.40.50.300">
    <property type="entry name" value="P-loop containing nucleotide triphosphate hydrolases"/>
    <property type="match status" value="1"/>
</dbReference>
<dbReference type="Pfam" id="PF00503">
    <property type="entry name" value="G-alpha"/>
    <property type="match status" value="1"/>
</dbReference>
<dbReference type="CDD" id="cd00066">
    <property type="entry name" value="G-alpha"/>
    <property type="match status" value="1"/>
</dbReference>
<gene>
    <name evidence="5" type="ORF">TeGR_g9306</name>
</gene>
<dbReference type="InterPro" id="IPR027417">
    <property type="entry name" value="P-loop_NTPase"/>
</dbReference>
<evidence type="ECO:0000313" key="6">
    <source>
        <dbReference type="Proteomes" id="UP001165060"/>
    </source>
</evidence>
<keyword evidence="4" id="KW-0807">Transducer</keyword>
<keyword evidence="6" id="KW-1185">Reference proteome</keyword>
<dbReference type="SMART" id="SM00275">
    <property type="entry name" value="G_alpha"/>
    <property type="match status" value="1"/>
</dbReference>
<reference evidence="5 6" key="1">
    <citation type="journal article" date="2023" name="Commun. Biol.">
        <title>Genome analysis of Parmales, the sister group of diatoms, reveals the evolutionary specialization of diatoms from phago-mixotrophs to photoautotrophs.</title>
        <authorList>
            <person name="Ban H."/>
            <person name="Sato S."/>
            <person name="Yoshikawa S."/>
            <person name="Yamada K."/>
            <person name="Nakamura Y."/>
            <person name="Ichinomiya M."/>
            <person name="Sato N."/>
            <person name="Blanc-Mathieu R."/>
            <person name="Endo H."/>
            <person name="Kuwata A."/>
            <person name="Ogata H."/>
        </authorList>
    </citation>
    <scope>NUCLEOTIDE SEQUENCE [LARGE SCALE GENOMIC DNA]</scope>
</reference>
<dbReference type="PROSITE" id="PS51882">
    <property type="entry name" value="G_ALPHA"/>
    <property type="match status" value="1"/>
</dbReference>
<accession>A0ABQ6MEQ5</accession>
<sequence length="244" mass="28127">YSDQSPLTEEIGSMIERLWSDPGIRQAWDRRSEYQIIESTSAYFERIGTISAFGYVPTDDDILTSRVRTTGIVEEAYEIDEATFEIIDVGGQRNERKKWIHCFEDVNAIIYVAALSEYDQVLFEDSSQNRMVEALTLFGEMCNSPWFERTDMILFLNKKDLFAEKVSLVNIGSVPDFENYQGAPFSYEDGVQYFVQEFLTRNKASKDIFYHVTCATDSDNVRVVFDACRDIILKKNLEDSGFMS</sequence>
<protein>
    <recommendedName>
        <fullName evidence="7">G protein alpha subunit</fullName>
    </recommendedName>
</protein>
<keyword evidence="1" id="KW-0479">Metal-binding</keyword>
<dbReference type="PANTHER" id="PTHR10218">
    <property type="entry name" value="GTP-BINDING PROTEIN ALPHA SUBUNIT"/>
    <property type="match status" value="1"/>
</dbReference>
<dbReference type="Gene3D" id="1.10.400.10">
    <property type="entry name" value="GI Alpha 1, domain 2-like"/>
    <property type="match status" value="1"/>
</dbReference>
<evidence type="ECO:0000256" key="3">
    <source>
        <dbReference type="ARBA" id="ARBA00023134"/>
    </source>
</evidence>